<evidence type="ECO:0000256" key="1">
    <source>
        <dbReference type="SAM" id="MobiDB-lite"/>
    </source>
</evidence>
<evidence type="ECO:0000313" key="3">
    <source>
        <dbReference type="Proteomes" id="UP000306236"/>
    </source>
</evidence>
<dbReference type="AlphaFoldDB" id="A0A4S5BN04"/>
<gene>
    <name evidence="2" type="ORF">E8K88_08000</name>
</gene>
<dbReference type="Proteomes" id="UP000306236">
    <property type="component" value="Unassembled WGS sequence"/>
</dbReference>
<dbReference type="RefSeq" id="WP_136406133.1">
    <property type="nucleotide sequence ID" value="NZ_JARXRQ010000014.1"/>
</dbReference>
<dbReference type="OrthoDB" id="9814432at2"/>
<protein>
    <submittedName>
        <fullName evidence="2">Uncharacterized protein</fullName>
    </submittedName>
</protein>
<name>A0A4S5BN04_9BURK</name>
<accession>A0A4S5BN04</accession>
<feature type="region of interest" description="Disordered" evidence="1">
    <location>
        <begin position="60"/>
        <end position="79"/>
    </location>
</feature>
<dbReference type="EMBL" id="SSWX01000008">
    <property type="protein sequence ID" value="THJ34024.1"/>
    <property type="molecule type" value="Genomic_DNA"/>
</dbReference>
<evidence type="ECO:0000313" key="2">
    <source>
        <dbReference type="EMBL" id="THJ34024.1"/>
    </source>
</evidence>
<organism evidence="2 3">
    <name type="scientific">Lampropedia aestuarii</name>
    <dbReference type="NCBI Taxonomy" id="2562762"/>
    <lineage>
        <taxon>Bacteria</taxon>
        <taxon>Pseudomonadati</taxon>
        <taxon>Pseudomonadota</taxon>
        <taxon>Betaproteobacteria</taxon>
        <taxon>Burkholderiales</taxon>
        <taxon>Comamonadaceae</taxon>
        <taxon>Lampropedia</taxon>
    </lineage>
</organism>
<reference evidence="2 3" key="1">
    <citation type="submission" date="2019-04" db="EMBL/GenBank/DDBJ databases">
        <title>Lampropedia sp YIM MLB12 draf genome.</title>
        <authorList>
            <person name="Wang Y.-X."/>
        </authorList>
    </citation>
    <scope>NUCLEOTIDE SEQUENCE [LARGE SCALE GENOMIC DNA]</scope>
    <source>
        <strain evidence="2 3">YIM MLB12</strain>
    </source>
</reference>
<comment type="caution">
    <text evidence="2">The sequence shown here is derived from an EMBL/GenBank/DDBJ whole genome shotgun (WGS) entry which is preliminary data.</text>
</comment>
<keyword evidence="3" id="KW-1185">Reference proteome</keyword>
<proteinExistence type="predicted"/>
<sequence>MSKILLTAFVIAAAISIWSMLRKANKPPTPKKGQSAPPRLRRMVRCTVCGAQVDEQLTLNHGRGPACLEHSQQSHKAKP</sequence>